<dbReference type="Proteomes" id="UP000266313">
    <property type="component" value="Chromosome"/>
</dbReference>
<dbReference type="GO" id="GO:0016051">
    <property type="term" value="P:carbohydrate biosynthetic process"/>
    <property type="evidence" value="ECO:0007669"/>
    <property type="project" value="InterPro"/>
</dbReference>
<comment type="catalytic activity">
    <reaction evidence="2">
        <text>5,6,7,8-tetrahydromethanopterin + formaldehyde = 5,10-methylenetetrahydromethanopterin + H2O</text>
        <dbReference type="Rhea" id="RHEA:24678"/>
        <dbReference type="ChEBI" id="CHEBI:15377"/>
        <dbReference type="ChEBI" id="CHEBI:16842"/>
        <dbReference type="ChEBI" id="CHEBI:57818"/>
        <dbReference type="ChEBI" id="CHEBI:58103"/>
        <dbReference type="EC" id="4.2.1.147"/>
    </reaction>
</comment>
<dbReference type="InterPro" id="IPR014826">
    <property type="entry name" value="HCHO-activating_enzyme"/>
</dbReference>
<gene>
    <name evidence="7" type="ORF">sS8_4455</name>
</gene>
<evidence type="ECO:0000256" key="3">
    <source>
        <dbReference type="ARBA" id="ARBA00061519"/>
    </source>
</evidence>
<dbReference type="AlphaFoldDB" id="A0A250KXP0"/>
<evidence type="ECO:0000313" key="8">
    <source>
        <dbReference type="Proteomes" id="UP000266313"/>
    </source>
</evidence>
<dbReference type="KEGG" id="mmai:sS8_4455"/>
<dbReference type="FunFam" id="3.30.230.60:FF:000001">
    <property type="entry name" value="5,6,7,8-tetrahydromethanopterin hydro-lyase"/>
    <property type="match status" value="1"/>
</dbReference>
<comment type="similarity">
    <text evidence="3">Belongs to the formaldehyde-activating enzyme family.</text>
</comment>
<dbReference type="SUPFAM" id="SSF54211">
    <property type="entry name" value="Ribosomal protein S5 domain 2-like"/>
    <property type="match status" value="1"/>
</dbReference>
<evidence type="ECO:0000256" key="4">
    <source>
        <dbReference type="ARBA" id="ARBA00067042"/>
    </source>
</evidence>
<accession>A0A250KXP0</accession>
<dbReference type="NCBIfam" id="TIGR03126">
    <property type="entry name" value="one_C_fae"/>
    <property type="match status" value="1"/>
</dbReference>
<evidence type="ECO:0000256" key="2">
    <source>
        <dbReference type="ARBA" id="ARBA00052457"/>
    </source>
</evidence>
<dbReference type="Pfam" id="PF08714">
    <property type="entry name" value="Fae"/>
    <property type="match status" value="1"/>
</dbReference>
<keyword evidence="1" id="KW-0456">Lyase</keyword>
<proteinExistence type="inferred from homology"/>
<sequence length="174" mass="18955">MQMQVPKIDRVLVGEALVGEGKEVAHIDLIIGPRGSNAETAFCIALTNQKRGDNALLALVAPNLMAKPHTVLFNKVEIKNEKQATQMFGPAQRGVAKAVVDSVRDGLIPMDEAENTYICVGVFIHWEAEDDAKIQDWNYEATKLAIKRAIEGSPTPAEVLAQEEVAHHPLAAHD</sequence>
<dbReference type="GO" id="GO:0016840">
    <property type="term" value="F:carbon-nitrogen lyase activity"/>
    <property type="evidence" value="ECO:0007669"/>
    <property type="project" value="InterPro"/>
</dbReference>
<dbReference type="EC" id="4.2.1.147" evidence="4"/>
<evidence type="ECO:0000256" key="5">
    <source>
        <dbReference type="ARBA" id="ARBA00072885"/>
    </source>
</evidence>
<dbReference type="EMBL" id="AP017928">
    <property type="protein sequence ID" value="BBA36385.1"/>
    <property type="molecule type" value="Genomic_DNA"/>
</dbReference>
<evidence type="ECO:0000256" key="1">
    <source>
        <dbReference type="ARBA" id="ARBA00023239"/>
    </source>
</evidence>
<evidence type="ECO:0000259" key="6">
    <source>
        <dbReference type="Pfam" id="PF08714"/>
    </source>
</evidence>
<name>A0A250KXP0_9GAMM</name>
<organism evidence="7 8">
    <name type="scientific">Methylocaldum marinum</name>
    <dbReference type="NCBI Taxonomy" id="1432792"/>
    <lineage>
        <taxon>Bacteria</taxon>
        <taxon>Pseudomonadati</taxon>
        <taxon>Pseudomonadota</taxon>
        <taxon>Gammaproteobacteria</taxon>
        <taxon>Methylococcales</taxon>
        <taxon>Methylococcaceae</taxon>
        <taxon>Methylocaldum</taxon>
    </lineage>
</organism>
<dbReference type="Gene3D" id="3.30.230.60">
    <property type="entry name" value="Formaldehyde-activating enzyme"/>
    <property type="match status" value="1"/>
</dbReference>
<reference evidence="7 8" key="1">
    <citation type="submission" date="2016-12" db="EMBL/GenBank/DDBJ databases">
        <title>Genome sequencing of Methylocaldum marinum.</title>
        <authorList>
            <person name="Takeuchi M."/>
            <person name="Kamagata Y."/>
            <person name="Hiraoka S."/>
            <person name="Oshima K."/>
            <person name="Hattori M."/>
            <person name="Iwasaki W."/>
        </authorList>
    </citation>
    <scope>NUCLEOTIDE SEQUENCE [LARGE SCALE GENOMIC DNA]</scope>
    <source>
        <strain evidence="7 8">S8</strain>
    </source>
</reference>
<dbReference type="InterPro" id="IPR020568">
    <property type="entry name" value="Ribosomal_Su5_D2-typ_SF"/>
</dbReference>
<protein>
    <recommendedName>
        <fullName evidence="5">5,6,7,8-tetrahydromethanopterin hydro-lyase</fullName>
        <ecNumber evidence="4">4.2.1.147</ecNumber>
    </recommendedName>
</protein>
<dbReference type="InterPro" id="IPR037075">
    <property type="entry name" value="HCHO-activating_enzyme_sf"/>
</dbReference>
<evidence type="ECO:0000313" key="7">
    <source>
        <dbReference type="EMBL" id="BBA36385.1"/>
    </source>
</evidence>
<keyword evidence="8" id="KW-1185">Reference proteome</keyword>
<feature type="domain" description="Formaldehyde-activating enzyme" evidence="6">
    <location>
        <begin position="13"/>
        <end position="170"/>
    </location>
</feature>